<dbReference type="Pfam" id="PF20789">
    <property type="entry name" value="4HBT_3C"/>
    <property type="match status" value="1"/>
</dbReference>
<gene>
    <name evidence="3" type="ORF">D7V21_00650</name>
</gene>
<evidence type="ECO:0000259" key="1">
    <source>
        <dbReference type="Pfam" id="PF13622"/>
    </source>
</evidence>
<dbReference type="RefSeq" id="WP_120368617.1">
    <property type="nucleotide sequence ID" value="NZ_RAXU01000001.1"/>
</dbReference>
<protein>
    <submittedName>
        <fullName evidence="3">Thioesterase family protein</fullName>
    </submittedName>
</protein>
<dbReference type="InterPro" id="IPR029069">
    <property type="entry name" value="HotDog_dom_sf"/>
</dbReference>
<sequence length="258" mass="28906">MPYLAELIKSINFNEPFTPPSNWFQGRTVYGGLSSALALQSIIAEIESEQNLRLRSAQIAFIGVMAENLEFKSKLLKQSKSSRWYQVDGFSNGELGLSVTFLFTQDRASQIAHDFSPSQQVKSPEHYQRLQHPLAPASLANLDLRPAGGSMPVSGSYHPELIAWIKHLDDDGVNPYVSLLALADGLPPAAMTTFSEFAPISSMNWNLDILRPIEQSEWHLIRSYSLFAEHGYSYQQMQLWDQNGNLILQGTQTVAIYL</sequence>
<evidence type="ECO:0000313" key="3">
    <source>
        <dbReference type="EMBL" id="RKG36142.1"/>
    </source>
</evidence>
<feature type="domain" description="Acyl-CoA thioesterase-like N-terminal HotDog" evidence="1">
    <location>
        <begin position="20"/>
        <end position="103"/>
    </location>
</feature>
<dbReference type="SUPFAM" id="SSF54637">
    <property type="entry name" value="Thioesterase/thiol ester dehydrase-isomerase"/>
    <property type="match status" value="2"/>
</dbReference>
<organism evidence="3 4">
    <name type="scientific">Acinetobacter guerrae</name>
    <dbReference type="NCBI Taxonomy" id="1843371"/>
    <lineage>
        <taxon>Bacteria</taxon>
        <taxon>Pseudomonadati</taxon>
        <taxon>Pseudomonadota</taxon>
        <taxon>Gammaproteobacteria</taxon>
        <taxon>Moraxellales</taxon>
        <taxon>Moraxellaceae</taxon>
        <taxon>Acinetobacter</taxon>
    </lineage>
</organism>
<name>A0A3A8EMM2_9GAMM</name>
<reference evidence="3 4" key="1">
    <citation type="submission" date="2018-09" db="EMBL/GenBank/DDBJ databases">
        <title>The draft genome of Acinetobacter spp. strains.</title>
        <authorList>
            <person name="Qin J."/>
            <person name="Feng Y."/>
            <person name="Zong Z."/>
        </authorList>
    </citation>
    <scope>NUCLEOTIDE SEQUENCE [LARGE SCALE GENOMIC DNA]</scope>
    <source>
        <strain evidence="3 4">WCHAc060096</strain>
    </source>
</reference>
<keyword evidence="4" id="KW-1185">Reference proteome</keyword>
<evidence type="ECO:0000259" key="2">
    <source>
        <dbReference type="Pfam" id="PF20789"/>
    </source>
</evidence>
<dbReference type="Proteomes" id="UP000269001">
    <property type="component" value="Unassembled WGS sequence"/>
</dbReference>
<dbReference type="EMBL" id="RAXU01000001">
    <property type="protein sequence ID" value="RKG36142.1"/>
    <property type="molecule type" value="Genomic_DNA"/>
</dbReference>
<comment type="caution">
    <text evidence="3">The sequence shown here is derived from an EMBL/GenBank/DDBJ whole genome shotgun (WGS) entry which is preliminary data.</text>
</comment>
<dbReference type="InterPro" id="IPR042171">
    <property type="entry name" value="Acyl-CoA_hotdog"/>
</dbReference>
<dbReference type="Pfam" id="PF13622">
    <property type="entry name" value="4HBT_3"/>
    <property type="match status" value="1"/>
</dbReference>
<accession>A0A3A8EMM2</accession>
<feature type="domain" description="Acyl-CoA thioesterase-like C-terminal" evidence="2">
    <location>
        <begin position="131"/>
        <end position="255"/>
    </location>
</feature>
<dbReference type="InterPro" id="IPR049449">
    <property type="entry name" value="TesB_ACOT8-like_N"/>
</dbReference>
<dbReference type="AlphaFoldDB" id="A0A3A8EMM2"/>
<proteinExistence type="predicted"/>
<evidence type="ECO:0000313" key="4">
    <source>
        <dbReference type="Proteomes" id="UP000269001"/>
    </source>
</evidence>
<dbReference type="Gene3D" id="2.40.160.210">
    <property type="entry name" value="Acyl-CoA thioesterase, double hotdog domain"/>
    <property type="match status" value="1"/>
</dbReference>
<dbReference type="InterPro" id="IPR049450">
    <property type="entry name" value="ACOT8-like_C"/>
</dbReference>